<dbReference type="OrthoDB" id="6918951at2"/>
<name>A0A2T7UBK0_9BURK</name>
<dbReference type="RefSeq" id="WP_053173559.1">
    <property type="nucleotide sequence ID" value="NZ_LFYT02000021.1"/>
</dbReference>
<sequence length="361" mass="38742">MLVERIENRWLAAFTRTFTLCKVQPGEVVAILAETQSRRVNVDLARLALEAMGARVFEVTLTTPALTAPAPVRSTGASDAIGQLGPVVAALARADMVVDCTVEGLLHAPELPTIMKGVDGHMPRLLMVSNEHPEILERTVPDPALEGVVRAAMKKLRGAQQMHVTSAAGTDLRVNLKHGDKQAVVGGVWGFCPKPGMVSHWPAGLALAFPAAGSVNGTLVMAPGDVNLTFKSYLRDTIRLTIENDSVVAIEGQGVDVDMMRGYYKAWEDFEGHRAAYAVSHVGFGLNPAARWDAMAFYDKRDCNGTELRAFAGNFLYSTGANEVAGRHTLGHFDLPMRGCTIRLDDTVVVDAGQVVSAALV</sequence>
<dbReference type="GO" id="GO:0046872">
    <property type="term" value="F:metal ion binding"/>
    <property type="evidence" value="ECO:0007669"/>
    <property type="project" value="UniProtKB-KW"/>
</dbReference>
<dbReference type="Pfam" id="PF26233">
    <property type="entry name" value="NicX"/>
    <property type="match status" value="1"/>
</dbReference>
<comment type="caution">
    <text evidence="2">The sequence shown here is derived from an EMBL/GenBank/DDBJ whole genome shotgun (WGS) entry which is preliminary data.</text>
</comment>
<dbReference type="SUPFAM" id="SSF144052">
    <property type="entry name" value="Thermophilic metalloprotease-like"/>
    <property type="match status" value="1"/>
</dbReference>
<dbReference type="PANTHER" id="PTHR34448:SF1">
    <property type="entry name" value="BLL6088 PROTEIN"/>
    <property type="match status" value="1"/>
</dbReference>
<dbReference type="STRING" id="1293045.H663_09395"/>
<dbReference type="PANTHER" id="PTHR34448">
    <property type="entry name" value="AMINOPEPTIDASE"/>
    <property type="match status" value="1"/>
</dbReference>
<protein>
    <submittedName>
        <fullName evidence="2">Peptidase M29</fullName>
    </submittedName>
</protein>
<dbReference type="InterPro" id="IPR052170">
    <property type="entry name" value="M29_Exopeptidase"/>
</dbReference>
<dbReference type="InterPro" id="IPR058739">
    <property type="entry name" value="NicX"/>
</dbReference>
<dbReference type="Proteomes" id="UP000037507">
    <property type="component" value="Unassembled WGS sequence"/>
</dbReference>
<reference evidence="2" key="1">
    <citation type="submission" date="2017-04" db="EMBL/GenBank/DDBJ databases">
        <title>Unexpected and diverse lifestyles within the genus Limnohabitans.</title>
        <authorList>
            <person name="Kasalicky V."/>
            <person name="Mehrshad M."/>
            <person name="Andrei S.-A."/>
            <person name="Salcher M."/>
            <person name="Kratochvilova H."/>
            <person name="Simek K."/>
            <person name="Ghai R."/>
        </authorList>
    </citation>
    <scope>NUCLEOTIDE SEQUENCE [LARGE SCALE GENOMIC DNA]</scope>
    <source>
        <strain evidence="2">II-D5</strain>
    </source>
</reference>
<accession>A0A2T7UBK0</accession>
<keyword evidence="3" id="KW-1185">Reference proteome</keyword>
<evidence type="ECO:0000313" key="2">
    <source>
        <dbReference type="EMBL" id="PVE41992.1"/>
    </source>
</evidence>
<gene>
    <name evidence="2" type="ORF">H663_014655</name>
</gene>
<organism evidence="2 3">
    <name type="scientific">Limnohabitans planktonicus II-D5</name>
    <dbReference type="NCBI Taxonomy" id="1293045"/>
    <lineage>
        <taxon>Bacteria</taxon>
        <taxon>Pseudomonadati</taxon>
        <taxon>Pseudomonadota</taxon>
        <taxon>Betaproteobacteria</taxon>
        <taxon>Burkholderiales</taxon>
        <taxon>Comamonadaceae</taxon>
        <taxon>Limnohabitans</taxon>
    </lineage>
</organism>
<evidence type="ECO:0000313" key="3">
    <source>
        <dbReference type="Proteomes" id="UP000037507"/>
    </source>
</evidence>
<dbReference type="AlphaFoldDB" id="A0A2T7UBK0"/>
<dbReference type="EMBL" id="LFYT02000021">
    <property type="protein sequence ID" value="PVE41992.1"/>
    <property type="molecule type" value="Genomic_DNA"/>
</dbReference>
<keyword evidence="1" id="KW-0479">Metal-binding</keyword>
<evidence type="ECO:0000256" key="1">
    <source>
        <dbReference type="ARBA" id="ARBA00022723"/>
    </source>
</evidence>
<proteinExistence type="predicted"/>